<dbReference type="Pfam" id="PF00356">
    <property type="entry name" value="LacI"/>
    <property type="match status" value="1"/>
</dbReference>
<organism evidence="5 6">
    <name type="scientific">Streptosporangium oxazolinicum</name>
    <dbReference type="NCBI Taxonomy" id="909287"/>
    <lineage>
        <taxon>Bacteria</taxon>
        <taxon>Bacillati</taxon>
        <taxon>Actinomycetota</taxon>
        <taxon>Actinomycetes</taxon>
        <taxon>Streptosporangiales</taxon>
        <taxon>Streptosporangiaceae</taxon>
        <taxon>Streptosporangium</taxon>
    </lineage>
</organism>
<dbReference type="RefSeq" id="WP_344916083.1">
    <property type="nucleotide sequence ID" value="NZ_BAABAQ010000002.1"/>
</dbReference>
<dbReference type="EMBL" id="BAABAQ010000002">
    <property type="protein sequence ID" value="GAA4184543.1"/>
    <property type="molecule type" value="Genomic_DNA"/>
</dbReference>
<keyword evidence="1" id="KW-0805">Transcription regulation</keyword>
<evidence type="ECO:0000256" key="2">
    <source>
        <dbReference type="ARBA" id="ARBA00023125"/>
    </source>
</evidence>
<comment type="caution">
    <text evidence="5">The sequence shown here is derived from an EMBL/GenBank/DDBJ whole genome shotgun (WGS) entry which is preliminary data.</text>
</comment>
<dbReference type="PANTHER" id="PTHR30146:SF153">
    <property type="entry name" value="LACTOSE OPERON REPRESSOR"/>
    <property type="match status" value="1"/>
</dbReference>
<dbReference type="Pfam" id="PF13377">
    <property type="entry name" value="Peripla_BP_3"/>
    <property type="match status" value="1"/>
</dbReference>
<evidence type="ECO:0000256" key="1">
    <source>
        <dbReference type="ARBA" id="ARBA00023015"/>
    </source>
</evidence>
<dbReference type="InterPro" id="IPR028082">
    <property type="entry name" value="Peripla_BP_I"/>
</dbReference>
<dbReference type="InterPro" id="IPR000843">
    <property type="entry name" value="HTH_LacI"/>
</dbReference>
<evidence type="ECO:0000313" key="6">
    <source>
        <dbReference type="Proteomes" id="UP001501251"/>
    </source>
</evidence>
<accession>A0ABP8AIL8</accession>
<dbReference type="SMART" id="SM00354">
    <property type="entry name" value="HTH_LACI"/>
    <property type="match status" value="1"/>
</dbReference>
<dbReference type="Proteomes" id="UP001501251">
    <property type="component" value="Unassembled WGS sequence"/>
</dbReference>
<dbReference type="InterPro" id="IPR046335">
    <property type="entry name" value="LacI/GalR-like_sensor"/>
</dbReference>
<feature type="domain" description="HTH lacI-type" evidence="4">
    <location>
        <begin position="3"/>
        <end position="57"/>
    </location>
</feature>
<proteinExistence type="predicted"/>
<keyword evidence="2 5" id="KW-0238">DNA-binding</keyword>
<dbReference type="InterPro" id="IPR010982">
    <property type="entry name" value="Lambda_DNA-bd_dom_sf"/>
</dbReference>
<dbReference type="PROSITE" id="PS50932">
    <property type="entry name" value="HTH_LACI_2"/>
    <property type="match status" value="1"/>
</dbReference>
<protein>
    <submittedName>
        <fullName evidence="5">LacI family DNA-binding transcriptional regulator</fullName>
    </submittedName>
</protein>
<name>A0ABP8AIL8_9ACTN</name>
<dbReference type="SUPFAM" id="SSF53822">
    <property type="entry name" value="Periplasmic binding protein-like I"/>
    <property type="match status" value="1"/>
</dbReference>
<dbReference type="CDD" id="cd06278">
    <property type="entry name" value="PBP1_LacI-like"/>
    <property type="match status" value="1"/>
</dbReference>
<sequence>MKVTSFDVAKAAGVSQSTVSRALRGDPSIGAETVRRVAAVAAELDYVPSERARDLSTRSTRRIAMVVDLDNPLWALLVRRLYDQLAERDYRLTLVAGHGDTQNIESQVAGGGVDGVILSTVSLDSSLPALLRRRGVPAVLLHRYVEGTELDSCVADNRAGGAAAARMLLRAGHRRIGALLGPATTSTGRDREAGFRGLLAEAGVELDETLVRYGRFDFDHGRESVPALMEGAAPPTALFCANDIIALGAMNSAHELGLRVPGDLAVIGFDDLEQAAWPTVALSTVHVPFDDMLHSAVTLLGERIGGWSGAGRLVIHPVTPVERGTHGPNDTGRSV</sequence>
<evidence type="ECO:0000256" key="3">
    <source>
        <dbReference type="ARBA" id="ARBA00023163"/>
    </source>
</evidence>
<evidence type="ECO:0000259" key="4">
    <source>
        <dbReference type="PROSITE" id="PS50932"/>
    </source>
</evidence>
<dbReference type="Gene3D" id="1.10.260.40">
    <property type="entry name" value="lambda repressor-like DNA-binding domains"/>
    <property type="match status" value="1"/>
</dbReference>
<dbReference type="Gene3D" id="3.40.50.2300">
    <property type="match status" value="2"/>
</dbReference>
<gene>
    <name evidence="5" type="ORF">GCM10022252_13630</name>
</gene>
<evidence type="ECO:0000313" key="5">
    <source>
        <dbReference type="EMBL" id="GAA4184543.1"/>
    </source>
</evidence>
<dbReference type="SUPFAM" id="SSF47413">
    <property type="entry name" value="lambda repressor-like DNA-binding domains"/>
    <property type="match status" value="1"/>
</dbReference>
<keyword evidence="6" id="KW-1185">Reference proteome</keyword>
<keyword evidence="3" id="KW-0804">Transcription</keyword>
<dbReference type="CDD" id="cd01392">
    <property type="entry name" value="HTH_LacI"/>
    <property type="match status" value="1"/>
</dbReference>
<dbReference type="PANTHER" id="PTHR30146">
    <property type="entry name" value="LACI-RELATED TRANSCRIPTIONAL REPRESSOR"/>
    <property type="match status" value="1"/>
</dbReference>
<dbReference type="GO" id="GO:0003677">
    <property type="term" value="F:DNA binding"/>
    <property type="evidence" value="ECO:0007669"/>
    <property type="project" value="UniProtKB-KW"/>
</dbReference>
<reference evidence="6" key="1">
    <citation type="journal article" date="2019" name="Int. J. Syst. Evol. Microbiol.">
        <title>The Global Catalogue of Microorganisms (GCM) 10K type strain sequencing project: providing services to taxonomists for standard genome sequencing and annotation.</title>
        <authorList>
            <consortium name="The Broad Institute Genomics Platform"/>
            <consortium name="The Broad Institute Genome Sequencing Center for Infectious Disease"/>
            <person name="Wu L."/>
            <person name="Ma J."/>
        </authorList>
    </citation>
    <scope>NUCLEOTIDE SEQUENCE [LARGE SCALE GENOMIC DNA]</scope>
    <source>
        <strain evidence="6">JCM 17388</strain>
    </source>
</reference>